<dbReference type="InterPro" id="IPR005174">
    <property type="entry name" value="KIB1-4_b-propeller"/>
</dbReference>
<feature type="domain" description="F-box" evidence="1">
    <location>
        <begin position="4"/>
        <end position="39"/>
    </location>
</feature>
<name>A0A5B6ZJ25_DAVIN</name>
<sequence>MADWSRLPSELVREIANQLGEVEDFAAFLMVCTSWRSAAPKQEWNPRVPQLPWLILAESNGSESETTTRGFYNLGRNKRYDLNVPETHGRRCWGSEIGWMFTVGMDLQTHLFNPLSHVQISLPPLTTFEKHPYTFDFEEEKPPYPDWIRTRFVRRACVINGNRSAPFVTANNIVVMAIYGDNSYLALAKPGYESWVSLQDDGNARFHDIVCFKDQIFGIRLDGTLVLCEIEGPDPPKTSDFALPHEEVDGWESIYLVESAAGELLMVLRLNLMVEDYEQCYKTDGFDVYKFDFSTRKWTELLDLGDQTLFLGANYSMSFTASDLNCKGNSIYFADDNWFFWHKWEGGGGHDMGICNMEAMTSEPFYLGDDSRSHFSPPTWVMPRLA</sequence>
<dbReference type="PANTHER" id="PTHR44259">
    <property type="entry name" value="OS07G0183000 PROTEIN-RELATED"/>
    <property type="match status" value="1"/>
</dbReference>
<dbReference type="Pfam" id="PF00646">
    <property type="entry name" value="F-box"/>
    <property type="match status" value="1"/>
</dbReference>
<evidence type="ECO:0000259" key="2">
    <source>
        <dbReference type="Pfam" id="PF03478"/>
    </source>
</evidence>
<evidence type="ECO:0008006" key="4">
    <source>
        <dbReference type="Google" id="ProtNLM"/>
    </source>
</evidence>
<dbReference type="Gene3D" id="1.20.1280.50">
    <property type="match status" value="1"/>
</dbReference>
<dbReference type="InterPro" id="IPR001810">
    <property type="entry name" value="F-box_dom"/>
</dbReference>
<accession>A0A5B6ZJ25</accession>
<dbReference type="InterPro" id="IPR036047">
    <property type="entry name" value="F-box-like_dom_sf"/>
</dbReference>
<feature type="domain" description="KIB1-4 beta-propeller" evidence="2">
    <location>
        <begin position="71"/>
        <end position="354"/>
    </location>
</feature>
<evidence type="ECO:0000313" key="3">
    <source>
        <dbReference type="EMBL" id="MPA43964.1"/>
    </source>
</evidence>
<dbReference type="SUPFAM" id="SSF81383">
    <property type="entry name" value="F-box domain"/>
    <property type="match status" value="1"/>
</dbReference>
<dbReference type="PANTHER" id="PTHR44259:SF114">
    <property type="entry name" value="OS06G0707300 PROTEIN"/>
    <property type="match status" value="1"/>
</dbReference>
<protein>
    <recommendedName>
        <fullName evidence="4">F-box domain-containing protein</fullName>
    </recommendedName>
</protein>
<dbReference type="EMBL" id="GHES01013405">
    <property type="protein sequence ID" value="MPA43964.1"/>
    <property type="molecule type" value="Transcribed_RNA"/>
</dbReference>
<proteinExistence type="predicted"/>
<reference evidence="3" key="1">
    <citation type="submission" date="2019-08" db="EMBL/GenBank/DDBJ databases">
        <title>Reference gene set and small RNA set construction with multiple tissues from Davidia involucrata Baill.</title>
        <authorList>
            <person name="Yang H."/>
            <person name="Zhou C."/>
            <person name="Li G."/>
            <person name="Wang J."/>
            <person name="Gao P."/>
            <person name="Wang M."/>
            <person name="Wang R."/>
            <person name="Zhao Y."/>
        </authorList>
    </citation>
    <scope>NUCLEOTIDE SEQUENCE</scope>
    <source>
        <tissue evidence="3">Mixed with DoveR01_LX</tissue>
    </source>
</reference>
<gene>
    <name evidence="3" type="ORF">Din_013405</name>
</gene>
<organism evidence="3">
    <name type="scientific">Davidia involucrata</name>
    <name type="common">Dove tree</name>
    <dbReference type="NCBI Taxonomy" id="16924"/>
    <lineage>
        <taxon>Eukaryota</taxon>
        <taxon>Viridiplantae</taxon>
        <taxon>Streptophyta</taxon>
        <taxon>Embryophyta</taxon>
        <taxon>Tracheophyta</taxon>
        <taxon>Spermatophyta</taxon>
        <taxon>Magnoliopsida</taxon>
        <taxon>eudicotyledons</taxon>
        <taxon>Gunneridae</taxon>
        <taxon>Pentapetalae</taxon>
        <taxon>asterids</taxon>
        <taxon>Cornales</taxon>
        <taxon>Nyssaceae</taxon>
        <taxon>Davidia</taxon>
    </lineage>
</organism>
<dbReference type="AlphaFoldDB" id="A0A5B6ZJ25"/>
<dbReference type="CDD" id="cd09917">
    <property type="entry name" value="F-box_SF"/>
    <property type="match status" value="1"/>
</dbReference>
<dbReference type="InterPro" id="IPR050942">
    <property type="entry name" value="F-box_BR-signaling"/>
</dbReference>
<dbReference type="Pfam" id="PF03478">
    <property type="entry name" value="Beta-prop_KIB1-4"/>
    <property type="match status" value="1"/>
</dbReference>
<evidence type="ECO:0000259" key="1">
    <source>
        <dbReference type="Pfam" id="PF00646"/>
    </source>
</evidence>